<reference evidence="1 2" key="1">
    <citation type="submission" date="2019-07" db="EMBL/GenBank/DDBJ databases">
        <title>Genomes of Cafeteria roenbergensis.</title>
        <authorList>
            <person name="Fischer M.G."/>
            <person name="Hackl T."/>
            <person name="Roman M."/>
        </authorList>
    </citation>
    <scope>NUCLEOTIDE SEQUENCE [LARGE SCALE GENOMIC DNA]</scope>
    <source>
        <strain evidence="1 2">Cflag</strain>
    </source>
</reference>
<sequence>MSAVVSIAGEPVLGSPSTLSIRELATWSDLDLAIVGPALSGMSAATETSWQGVGFALVHLDSDFKPSQQLPTDDAWVCIEAFRAPTAPSLVANGHLAAYTVGLLDLIDTPVGQFTVQTLVIDGSGQGSPDCATSPVLARGPPFTIALSMEPFSPLRSSLARTAASAIRRGDTVELQLTLRDNEDQVVEIAELAGKMHLECGDFATALGRAAATSACIVDKSTIQVHADKAVTVSLQVLSTGPISVFAYVLGALVSGAPLDIHVEPAVFSTSASFATDAELSDAGPRRLSDVLPSGSILIAHEATSFELRAMKFTERTEWPAETQFRVRTSGEAAAACQVTMPSSVGGEPLVSINCSRTGSLKLEFDVQVGGPPAGWELLDTLDPVVVDGWPAHAAISPPANVVNGFCRTVSVTWRLPSLEEYSAGLPRWLMYFAGAHVTKRWCDAPSGGSCFEAGMEAAERAWLLPSSGAAGAVETQACAFGPNLAGKDVWLELRLTASNFTDVLPPVLVRASEPTRIRAQPLPFPPNTRAVFFSADPAAAAISCGPSVWGNSTSAPASCARLPDGAPGTAVAALQLRDRLGNQLEVLSAREIVRMGQVKAFAKVDPAADAVPLQVAACNSSLSNSTWPGLDAACQRGASVAVLWPASLGASDAIITATVMGRLVPLRGDGRLWQRTAILREATSERSVLMRPASEPTVAAGELFWVQLVPRDLLGLPALLPVISSDGLRLEAAFARISDNSGHNASHGLSEPPGGVVECSIPIGACPAGHTSEVLIRAPGASLLGHATCSLSAETAAAARPAASPRVSWLDVNASLVSFQSGSTRAVSVEAGTLTDEAASIVLLSDDGLLAVARAPLDAVARASSNPLLPTCTWCPRLPPADALTLATIAHRDGGEAALRLQPRIPGVFDVVVGFARAPPSPNASHQLFPSPEWARLRVEPIVNGTFSVVASLPRCALSSSGVSVAGPASVPGSRIVLGDELSFTVRVASVLEAGAATDVLGCRLEDAGPFDRIDLASAAAIQLQAINEAGSWVTLNTSDVHVETRLPGSVFEVSARTCNALACLERLVGVKAGAAVRIVLSSKTTAVALAAKPLGATLVLPPSLSHSVKLLSVGESELAPQARPGLTQLLRMRVRDSSAGPDDDALRVEVSSATLNQSASASLSVAPQLIRAGAAFAGVASASAVRLTVVNGTVPAAGELAQVALHADALCEGDAAAQPADPWIKALALSALAPEAWACTATSQADGLVLPVEVLDVAGPTGNECVRGHSLALMRMPSLAQAYSLSCAVGGVLLEHVEPIIVSAGVASADHSFVDGFSALWQDLSSHSSPRLALTVRDRFGNPAFLTGSEALAAAVFIGAERSAIAVAVSSGAAGAVTLTLNSSAALPALTSTSSPLWNAELRVTIHGNVSVAAVPLVSGPPATFAGAGKEQPGSRAGNTTVFQIHALSAAGVRVPLLACDQFISAAPAGFRPEKLLSRVSSGVPAALLRGVQ</sequence>
<dbReference type="EMBL" id="VLTM01000050">
    <property type="protein sequence ID" value="KAA0159862.1"/>
    <property type="molecule type" value="Genomic_DNA"/>
</dbReference>
<name>A0A5A8D313_CAFRO</name>
<comment type="caution">
    <text evidence="1">The sequence shown here is derived from an EMBL/GenBank/DDBJ whole genome shotgun (WGS) entry which is preliminary data.</text>
</comment>
<accession>A0A5A8D313</accession>
<gene>
    <name evidence="1" type="ORF">FNF31_04663</name>
</gene>
<protein>
    <submittedName>
        <fullName evidence="1">Uncharacterized protein</fullName>
    </submittedName>
</protein>
<dbReference type="Proteomes" id="UP000325113">
    <property type="component" value="Unassembled WGS sequence"/>
</dbReference>
<organism evidence="1 2">
    <name type="scientific">Cafeteria roenbergensis</name>
    <name type="common">Marine flagellate</name>
    <dbReference type="NCBI Taxonomy" id="33653"/>
    <lineage>
        <taxon>Eukaryota</taxon>
        <taxon>Sar</taxon>
        <taxon>Stramenopiles</taxon>
        <taxon>Bigyra</taxon>
        <taxon>Opalozoa</taxon>
        <taxon>Bicosoecida</taxon>
        <taxon>Cafeteriaceae</taxon>
        <taxon>Cafeteria</taxon>
    </lineage>
</organism>
<evidence type="ECO:0000313" key="1">
    <source>
        <dbReference type="EMBL" id="KAA0159862.1"/>
    </source>
</evidence>
<proteinExistence type="predicted"/>
<evidence type="ECO:0000313" key="2">
    <source>
        <dbReference type="Proteomes" id="UP000325113"/>
    </source>
</evidence>